<evidence type="ECO:0000256" key="1">
    <source>
        <dbReference type="SAM" id="MobiDB-lite"/>
    </source>
</evidence>
<dbReference type="InterPro" id="IPR021637">
    <property type="entry name" value="DUF3243"/>
</dbReference>
<dbReference type="InterPro" id="IPR038292">
    <property type="entry name" value="YmfJ/YflH_sf"/>
</dbReference>
<feature type="region of interest" description="Disordered" evidence="1">
    <location>
        <begin position="1"/>
        <end position="20"/>
    </location>
</feature>
<dbReference type="AlphaFoldDB" id="A0A419V500"/>
<reference evidence="2 3" key="1">
    <citation type="submission" date="2018-09" db="EMBL/GenBank/DDBJ databases">
        <title>Genomic Encyclopedia of Archaeal and Bacterial Type Strains, Phase II (KMG-II): from individual species to whole genera.</title>
        <authorList>
            <person name="Goeker M."/>
        </authorList>
    </citation>
    <scope>NUCLEOTIDE SEQUENCE [LARGE SCALE GENOMIC DNA]</scope>
    <source>
        <strain evidence="2 3">DSM 17008</strain>
    </source>
</reference>
<organism evidence="2 3">
    <name type="scientific">Sinobaca qinghaiensis</name>
    <dbReference type="NCBI Taxonomy" id="342944"/>
    <lineage>
        <taxon>Bacteria</taxon>
        <taxon>Bacillati</taxon>
        <taxon>Bacillota</taxon>
        <taxon>Bacilli</taxon>
        <taxon>Bacillales</taxon>
        <taxon>Sporolactobacillaceae</taxon>
        <taxon>Sinobaca</taxon>
    </lineage>
</organism>
<dbReference type="Proteomes" id="UP000285120">
    <property type="component" value="Unassembled WGS sequence"/>
</dbReference>
<dbReference type="EMBL" id="RAPK01000008">
    <property type="protein sequence ID" value="RKD73599.1"/>
    <property type="molecule type" value="Genomic_DNA"/>
</dbReference>
<protein>
    <submittedName>
        <fullName evidence="2">Uncharacterized protein DUF3243</fullName>
    </submittedName>
</protein>
<dbReference type="OrthoDB" id="2418090at2"/>
<dbReference type="RefSeq" id="WP_120193085.1">
    <property type="nucleotide sequence ID" value="NZ_RAPK01000008.1"/>
</dbReference>
<proteinExistence type="predicted"/>
<name>A0A419V500_9BACL</name>
<sequence length="105" mass="12191">MTDPKQHADDQLEKTSEEKKQDILESYQGFQDYLKKQIHKGEKVGLNEEQLAKGAERVAEHLNKKDDPKNPEEKLLHEMWNVADDEEKRPLARVLVRLAKEEGNA</sequence>
<evidence type="ECO:0000313" key="2">
    <source>
        <dbReference type="EMBL" id="RKD73599.1"/>
    </source>
</evidence>
<keyword evidence="3" id="KW-1185">Reference proteome</keyword>
<dbReference type="Gene3D" id="1.10.760.20">
    <property type="entry name" value="Protein of unknown function DUF3243"/>
    <property type="match status" value="1"/>
</dbReference>
<dbReference type="Pfam" id="PF11588">
    <property type="entry name" value="DUF3243"/>
    <property type="match status" value="1"/>
</dbReference>
<accession>A0A419V500</accession>
<evidence type="ECO:0000313" key="3">
    <source>
        <dbReference type="Proteomes" id="UP000285120"/>
    </source>
</evidence>
<comment type="caution">
    <text evidence="2">The sequence shown here is derived from an EMBL/GenBank/DDBJ whole genome shotgun (WGS) entry which is preliminary data.</text>
</comment>
<gene>
    <name evidence="2" type="ORF">ATL39_1901</name>
</gene>